<dbReference type="Proteomes" id="UP001501285">
    <property type="component" value="Unassembled WGS sequence"/>
</dbReference>
<dbReference type="InterPro" id="IPR025117">
    <property type="entry name" value="DUF4037"/>
</dbReference>
<gene>
    <name evidence="2" type="ORF">GCM10009740_35730</name>
</gene>
<evidence type="ECO:0000313" key="3">
    <source>
        <dbReference type="Proteomes" id="UP001501285"/>
    </source>
</evidence>
<sequence>MQLLGPRPRRLHTPLVEAGNWQARGVTPSGTELSRSYFEHVVRPIVEAAWPRMPYAAARLGSGSEVLGLDDARSRDHDWGLRLELLVPAERVDAVDTHLAAHLPETFAGHPVRFPTTWDPVVRHRVQTSTARDLAVSRLGADATRDLGTDEWLSLTGQAVLEVTAGPVFVDGSGELDGIRRRLEWYPDDVWRHVVATDWARVAQELPFVGRAGERGDDLGSRVMAARLATIAMHLGHLLERRWPPYAKWLGTSFAALPRAGSAAAPLGSALEAGDWHSREAGLVAALRQLSRLQGEVGLPALDDPVEPFWDRPFQGVRAAAVTLVADSARDPAVRALPRGVGSAEQWSDNVDVLVRPALRRPPRESNAG</sequence>
<evidence type="ECO:0000259" key="1">
    <source>
        <dbReference type="Pfam" id="PF13228"/>
    </source>
</evidence>
<organism evidence="2 3">
    <name type="scientific">Terrabacter terrae</name>
    <dbReference type="NCBI Taxonomy" id="318434"/>
    <lineage>
        <taxon>Bacteria</taxon>
        <taxon>Bacillati</taxon>
        <taxon>Actinomycetota</taxon>
        <taxon>Actinomycetes</taxon>
        <taxon>Micrococcales</taxon>
        <taxon>Intrasporangiaceae</taxon>
        <taxon>Terrabacter</taxon>
    </lineage>
</organism>
<dbReference type="Pfam" id="PF13228">
    <property type="entry name" value="DUF4037"/>
    <property type="match status" value="1"/>
</dbReference>
<comment type="caution">
    <text evidence="2">The sequence shown here is derived from an EMBL/GenBank/DDBJ whole genome shotgun (WGS) entry which is preliminary data.</text>
</comment>
<protein>
    <submittedName>
        <fullName evidence="2">DUF4037 domain-containing protein</fullName>
    </submittedName>
</protein>
<evidence type="ECO:0000313" key="2">
    <source>
        <dbReference type="EMBL" id="GAA2039755.1"/>
    </source>
</evidence>
<name>A0ABN2UL54_9MICO</name>
<reference evidence="2 3" key="1">
    <citation type="journal article" date="2019" name="Int. J. Syst. Evol. Microbiol.">
        <title>The Global Catalogue of Microorganisms (GCM) 10K type strain sequencing project: providing services to taxonomists for standard genome sequencing and annotation.</title>
        <authorList>
            <consortium name="The Broad Institute Genomics Platform"/>
            <consortium name="The Broad Institute Genome Sequencing Center for Infectious Disease"/>
            <person name="Wu L."/>
            <person name="Ma J."/>
        </authorList>
    </citation>
    <scope>NUCLEOTIDE SEQUENCE [LARGE SCALE GENOMIC DNA]</scope>
    <source>
        <strain evidence="2 3">JCM 14283</strain>
    </source>
</reference>
<feature type="domain" description="DUF4037" evidence="1">
    <location>
        <begin position="152"/>
        <end position="250"/>
    </location>
</feature>
<keyword evidence="3" id="KW-1185">Reference proteome</keyword>
<accession>A0ABN2UL54</accession>
<dbReference type="EMBL" id="BAAANB010000021">
    <property type="protein sequence ID" value="GAA2039755.1"/>
    <property type="molecule type" value="Genomic_DNA"/>
</dbReference>
<proteinExistence type="predicted"/>